<feature type="transmembrane region" description="Helical" evidence="1">
    <location>
        <begin position="66"/>
        <end position="88"/>
    </location>
</feature>
<keyword evidence="1" id="KW-0812">Transmembrane</keyword>
<organism evidence="2">
    <name type="scientific">Octopus bimaculoides</name>
    <name type="common">California two-spotted octopus</name>
    <dbReference type="NCBI Taxonomy" id="37653"/>
    <lineage>
        <taxon>Eukaryota</taxon>
        <taxon>Metazoa</taxon>
        <taxon>Spiralia</taxon>
        <taxon>Lophotrochozoa</taxon>
        <taxon>Mollusca</taxon>
        <taxon>Cephalopoda</taxon>
        <taxon>Coleoidea</taxon>
        <taxon>Octopodiformes</taxon>
        <taxon>Octopoda</taxon>
        <taxon>Incirrata</taxon>
        <taxon>Octopodidae</taxon>
        <taxon>Octopus</taxon>
    </lineage>
</organism>
<protein>
    <submittedName>
        <fullName evidence="2">Uncharacterized protein</fullName>
    </submittedName>
</protein>
<name>A0A0L8IBH9_OCTBM</name>
<accession>A0A0L8IBH9</accession>
<evidence type="ECO:0000256" key="1">
    <source>
        <dbReference type="SAM" id="Phobius"/>
    </source>
</evidence>
<keyword evidence="1" id="KW-0472">Membrane</keyword>
<gene>
    <name evidence="2" type="ORF">OCBIM_22025766mg</name>
</gene>
<keyword evidence="1" id="KW-1133">Transmembrane helix</keyword>
<proteinExistence type="predicted"/>
<sequence length="90" mass="10646">MCLEKRCDRCRCFNQTDLKLNKNSNNEKDLYSAGFVSRNKGRNSINRNERHSAKLLRCNHQKFRDLLDTFSHAFLISDSIMIFSILLYDI</sequence>
<reference evidence="2" key="1">
    <citation type="submission" date="2015-07" db="EMBL/GenBank/DDBJ databases">
        <title>MeaNS - Measles Nucleotide Surveillance Program.</title>
        <authorList>
            <person name="Tran T."/>
            <person name="Druce J."/>
        </authorList>
    </citation>
    <scope>NUCLEOTIDE SEQUENCE</scope>
    <source>
        <strain evidence="2">UCB-OBI-ISO-001</strain>
        <tissue evidence="2">Gonad</tissue>
    </source>
</reference>
<dbReference type="EMBL" id="KQ416166">
    <property type="protein sequence ID" value="KOF98380.1"/>
    <property type="molecule type" value="Genomic_DNA"/>
</dbReference>
<evidence type="ECO:0000313" key="2">
    <source>
        <dbReference type="EMBL" id="KOF98380.1"/>
    </source>
</evidence>
<dbReference type="AlphaFoldDB" id="A0A0L8IBH9"/>